<keyword evidence="2" id="KW-0255">Endonuclease</keyword>
<dbReference type="InterPro" id="IPR029471">
    <property type="entry name" value="HNH_5"/>
</dbReference>
<evidence type="ECO:0000313" key="2">
    <source>
        <dbReference type="EMBL" id="TGK45939.1"/>
    </source>
</evidence>
<comment type="caution">
    <text evidence="2">The sequence shown here is derived from an EMBL/GenBank/DDBJ whole genome shotgun (WGS) entry which is preliminary data.</text>
</comment>
<dbReference type="EMBL" id="RQFD01000019">
    <property type="protein sequence ID" value="TGK45939.1"/>
    <property type="molecule type" value="Genomic_DNA"/>
</dbReference>
<keyword evidence="2" id="KW-0378">Hydrolase</keyword>
<protein>
    <submittedName>
        <fullName evidence="2">HNH endonuclease</fullName>
    </submittedName>
</protein>
<organism evidence="2 3">
    <name type="scientific">Leptospira bouyouniensis</name>
    <dbReference type="NCBI Taxonomy" id="2484911"/>
    <lineage>
        <taxon>Bacteria</taxon>
        <taxon>Pseudomonadati</taxon>
        <taxon>Spirochaetota</taxon>
        <taxon>Spirochaetia</taxon>
        <taxon>Leptospirales</taxon>
        <taxon>Leptospiraceae</taxon>
        <taxon>Leptospira</taxon>
    </lineage>
</organism>
<reference evidence="3" key="1">
    <citation type="journal article" date="2019" name="PLoS Negl. Trop. Dis.">
        <title>Revisiting the worldwide diversity of Leptospira species in the environment.</title>
        <authorList>
            <person name="Vincent A.T."/>
            <person name="Schiettekatte O."/>
            <person name="Bourhy P."/>
            <person name="Veyrier F.J."/>
            <person name="Picardeau M."/>
        </authorList>
    </citation>
    <scope>NUCLEOTIDE SEQUENCE [LARGE SCALE GENOMIC DNA]</scope>
    <source>
        <strain evidence="3">201800295</strain>
    </source>
</reference>
<sequence length="413" mass="47787">MITCIICRKLKPEGTDEHVFPDSIEGYYHIYNVCKDCNSNLGSYADVKLTDHLFIKFIRFHRQASGKSKTIPNPFAGTHTLEDDDDSKVQILIGTQGELITYALPKIKGKPNFKDGFSVTVDKKDEDKLPGIIQKICERNGLNVSNYQQEKQIITVNSKVKCTLSIDTSQYFLALLKIAYEFASDQIPSYLNDPLSIKIAKVLESTDFVQMEELNLFYGNPFESSNYLPYKFLFENGSKSHNHILSLIAIENRGLYCFVKIYDTFFTTIKLSDNIFNLQELAIIGINDLEKKKFIRYNLKEYFDELYSPTEFRFQYYFPGEKELLDFQVLQSQPEFSFENIDGSLPLYNKNGEIIYSDIHKKLSQESLIHEDLGDFQKAVITRIILDQELYIKIKPSDKLVQIVSVNVEHYRK</sequence>
<keyword evidence="2" id="KW-0540">Nuclease</keyword>
<evidence type="ECO:0000259" key="1">
    <source>
        <dbReference type="Pfam" id="PF14279"/>
    </source>
</evidence>
<dbReference type="RefSeq" id="WP_135755016.1">
    <property type="nucleotide sequence ID" value="NZ_RQFD01000019.1"/>
</dbReference>
<name>A0ABY2KZD0_9LEPT</name>
<accession>A0ABY2KZD0</accession>
<dbReference type="Proteomes" id="UP000297617">
    <property type="component" value="Unassembled WGS sequence"/>
</dbReference>
<proteinExistence type="predicted"/>
<dbReference type="Pfam" id="PF14279">
    <property type="entry name" value="HNH_5"/>
    <property type="match status" value="1"/>
</dbReference>
<evidence type="ECO:0000313" key="3">
    <source>
        <dbReference type="Proteomes" id="UP000297617"/>
    </source>
</evidence>
<gene>
    <name evidence="2" type="ORF">EHQ10_18735</name>
</gene>
<dbReference type="GO" id="GO:0004519">
    <property type="term" value="F:endonuclease activity"/>
    <property type="evidence" value="ECO:0007669"/>
    <property type="project" value="UniProtKB-KW"/>
</dbReference>
<keyword evidence="3" id="KW-1185">Reference proteome</keyword>
<feature type="domain" description="HNH endonuclease 5" evidence="1">
    <location>
        <begin position="4"/>
        <end position="53"/>
    </location>
</feature>